<evidence type="ECO:0000256" key="2">
    <source>
        <dbReference type="ARBA" id="ARBA00023002"/>
    </source>
</evidence>
<dbReference type="Pfam" id="PF03446">
    <property type="entry name" value="NAD_binding_2"/>
    <property type="match status" value="1"/>
</dbReference>
<dbReference type="GO" id="GO:0008679">
    <property type="term" value="F:2-hydroxy-3-oxopropionate reductase activity"/>
    <property type="evidence" value="ECO:0007669"/>
    <property type="project" value="InterPro"/>
</dbReference>
<dbReference type="SUPFAM" id="SSF48179">
    <property type="entry name" value="6-phosphogluconate dehydrogenase C-terminal domain-like"/>
    <property type="match status" value="1"/>
</dbReference>
<dbReference type="SUPFAM" id="SSF51735">
    <property type="entry name" value="NAD(P)-binding Rossmann-fold domains"/>
    <property type="match status" value="1"/>
</dbReference>
<keyword evidence="3" id="KW-0520">NAD</keyword>
<dbReference type="InterPro" id="IPR006115">
    <property type="entry name" value="6PGDH_NADP-bd"/>
</dbReference>
<dbReference type="GO" id="GO:0046487">
    <property type="term" value="P:glyoxylate metabolic process"/>
    <property type="evidence" value="ECO:0007669"/>
    <property type="project" value="InterPro"/>
</dbReference>
<evidence type="ECO:0000259" key="5">
    <source>
        <dbReference type="Pfam" id="PF03446"/>
    </source>
</evidence>
<dbReference type="PANTHER" id="PTHR43060:SF15">
    <property type="entry name" value="3-HYDROXYISOBUTYRATE DEHYDROGENASE-LIKE 1, MITOCHONDRIAL-RELATED"/>
    <property type="match status" value="1"/>
</dbReference>
<accession>A0A1F6CGU0</accession>
<evidence type="ECO:0000256" key="4">
    <source>
        <dbReference type="PIRSR" id="PIRSR000103-1"/>
    </source>
</evidence>
<keyword evidence="2" id="KW-0560">Oxidoreductase</keyword>
<dbReference type="InterPro" id="IPR036291">
    <property type="entry name" value="NAD(P)-bd_dom_sf"/>
</dbReference>
<evidence type="ECO:0000259" key="6">
    <source>
        <dbReference type="Pfam" id="PF14833"/>
    </source>
</evidence>
<evidence type="ECO:0000256" key="3">
    <source>
        <dbReference type="ARBA" id="ARBA00023027"/>
    </source>
</evidence>
<dbReference type="InterPro" id="IPR013328">
    <property type="entry name" value="6PGD_dom2"/>
</dbReference>
<dbReference type="Gene3D" id="3.40.50.720">
    <property type="entry name" value="NAD(P)-binding Rossmann-like Domain"/>
    <property type="match status" value="1"/>
</dbReference>
<dbReference type="InterPro" id="IPR015815">
    <property type="entry name" value="HIBADH-related"/>
</dbReference>
<dbReference type="AlphaFoldDB" id="A0A1F6CGU0"/>
<comment type="caution">
    <text evidence="7">The sequence shown here is derived from an EMBL/GenBank/DDBJ whole genome shotgun (WGS) entry which is preliminary data.</text>
</comment>
<dbReference type="EMBL" id="MFKF01000248">
    <property type="protein sequence ID" value="OGG48446.1"/>
    <property type="molecule type" value="Genomic_DNA"/>
</dbReference>
<dbReference type="PIRSF" id="PIRSF000103">
    <property type="entry name" value="HIBADH"/>
    <property type="match status" value="1"/>
</dbReference>
<dbReference type="Proteomes" id="UP000178606">
    <property type="component" value="Unassembled WGS sequence"/>
</dbReference>
<dbReference type="InterPro" id="IPR008927">
    <property type="entry name" value="6-PGluconate_DH-like_C_sf"/>
</dbReference>
<dbReference type="GO" id="GO:0050661">
    <property type="term" value="F:NADP binding"/>
    <property type="evidence" value="ECO:0007669"/>
    <property type="project" value="InterPro"/>
</dbReference>
<proteinExistence type="inferred from homology"/>
<sequence>MGKRIGFIGLGIMGKPMALNLLKAGHALTVHNRSRASVQELVAAGAADGKSSKGVAEKSEVVITMLPDSPDVELVALGPDGVLEGARPGAILIDMSTISPQVSQKVAAEAARKGVEMLDAPVSGGDVGAKQGTLSIMVGGKQEVFDRCLEVFQAMGKNIVRVGEIGAGGAVKLANQVIVAGTIQAVAEGLVLGAKAGVDPELMVKAISGGLARCGILEVRAPRVLDGIFDPGFMVKLHLKDLGLALTAGKALSVPLPMTAYVNEMFKALVSQGKGDKDHSSLIQIVEQMAGAEVRKKPVK</sequence>
<dbReference type="GO" id="GO:0016054">
    <property type="term" value="P:organic acid catabolic process"/>
    <property type="evidence" value="ECO:0007669"/>
    <property type="project" value="UniProtKB-ARBA"/>
</dbReference>
<evidence type="ECO:0000313" key="8">
    <source>
        <dbReference type="Proteomes" id="UP000178606"/>
    </source>
</evidence>
<comment type="similarity">
    <text evidence="1">Belongs to the HIBADH-related family.</text>
</comment>
<feature type="domain" description="3-hydroxyisobutyrate dehydrogenase-like NAD-binding" evidence="6">
    <location>
        <begin position="166"/>
        <end position="285"/>
    </location>
</feature>
<organism evidence="7 8">
    <name type="scientific">Handelsmanbacteria sp. (strain RIFCSPLOWO2_12_FULL_64_10)</name>
    <dbReference type="NCBI Taxonomy" id="1817868"/>
    <lineage>
        <taxon>Bacteria</taxon>
        <taxon>Candidatus Handelsmaniibacteriota</taxon>
    </lineage>
</organism>
<dbReference type="InterPro" id="IPR006398">
    <property type="entry name" value="Tartro_sem_red"/>
</dbReference>
<feature type="domain" description="6-phosphogluconate dehydrogenase NADP-binding" evidence="5">
    <location>
        <begin position="4"/>
        <end position="163"/>
    </location>
</feature>
<evidence type="ECO:0000313" key="7">
    <source>
        <dbReference type="EMBL" id="OGG48446.1"/>
    </source>
</evidence>
<feature type="active site" evidence="4">
    <location>
        <position position="172"/>
    </location>
</feature>
<dbReference type="PANTHER" id="PTHR43060">
    <property type="entry name" value="3-HYDROXYISOBUTYRATE DEHYDROGENASE-LIKE 1, MITOCHONDRIAL-RELATED"/>
    <property type="match status" value="1"/>
</dbReference>
<dbReference type="GO" id="GO:0051287">
    <property type="term" value="F:NAD binding"/>
    <property type="evidence" value="ECO:0007669"/>
    <property type="project" value="InterPro"/>
</dbReference>
<reference evidence="7 8" key="1">
    <citation type="journal article" date="2016" name="Nat. Commun.">
        <title>Thousands of microbial genomes shed light on interconnected biogeochemical processes in an aquifer system.</title>
        <authorList>
            <person name="Anantharaman K."/>
            <person name="Brown C.T."/>
            <person name="Hug L.A."/>
            <person name="Sharon I."/>
            <person name="Castelle C.J."/>
            <person name="Probst A.J."/>
            <person name="Thomas B.C."/>
            <person name="Singh A."/>
            <person name="Wilkins M.J."/>
            <person name="Karaoz U."/>
            <person name="Brodie E.L."/>
            <person name="Williams K.H."/>
            <person name="Hubbard S.S."/>
            <person name="Banfield J.F."/>
        </authorList>
    </citation>
    <scope>NUCLEOTIDE SEQUENCE [LARGE SCALE GENOMIC DNA]</scope>
    <source>
        <strain evidence="8">RIFCSPLOWO2_12_FULL_64_10</strain>
    </source>
</reference>
<evidence type="ECO:0000256" key="1">
    <source>
        <dbReference type="ARBA" id="ARBA00009080"/>
    </source>
</evidence>
<dbReference type="Pfam" id="PF14833">
    <property type="entry name" value="NAD_binding_11"/>
    <property type="match status" value="1"/>
</dbReference>
<dbReference type="InterPro" id="IPR029154">
    <property type="entry name" value="HIBADH-like_NADP-bd"/>
</dbReference>
<protein>
    <submittedName>
        <fullName evidence="7">2-hydroxy-3-oxopropionate reductase</fullName>
    </submittedName>
</protein>
<dbReference type="PROSITE" id="PS00895">
    <property type="entry name" value="3_HYDROXYISOBUT_DH"/>
    <property type="match status" value="1"/>
</dbReference>
<dbReference type="InterPro" id="IPR002204">
    <property type="entry name" value="3-OH-isobutyrate_DH-rel_CS"/>
</dbReference>
<gene>
    <name evidence="7" type="ORF">A3F84_25675</name>
</gene>
<name>A0A1F6CGU0_HANXR</name>
<dbReference type="NCBIfam" id="TIGR01505">
    <property type="entry name" value="tartro_sem_red"/>
    <property type="match status" value="1"/>
</dbReference>
<dbReference type="Gene3D" id="1.10.1040.10">
    <property type="entry name" value="N-(1-d-carboxylethyl)-l-norvaline Dehydrogenase, domain 2"/>
    <property type="match status" value="1"/>
</dbReference>